<evidence type="ECO:0000256" key="6">
    <source>
        <dbReference type="ARBA" id="ARBA00023136"/>
    </source>
</evidence>
<keyword evidence="3 8" id="KW-0812">Transmembrane</keyword>
<comment type="subcellular location">
    <subcellularLocation>
        <location evidence="1 8">Membrane</location>
        <topology evidence="1 8">Multi-pass membrane protein</topology>
    </subcellularLocation>
</comment>
<comment type="caution">
    <text evidence="9">The sequence shown here is derived from an EMBL/GenBank/DDBJ whole genome shotgun (WGS) entry which is preliminary data.</text>
</comment>
<dbReference type="GO" id="GO:0005737">
    <property type="term" value="C:cytoplasm"/>
    <property type="evidence" value="ECO:0007669"/>
    <property type="project" value="UniProtKB-ARBA"/>
</dbReference>
<comment type="similarity">
    <text evidence="7 8">Belongs to the SFT2 family.</text>
</comment>
<feature type="transmembrane region" description="Helical" evidence="8">
    <location>
        <begin position="145"/>
        <end position="169"/>
    </location>
</feature>
<dbReference type="GO" id="GO:0016192">
    <property type="term" value="P:vesicle-mediated transport"/>
    <property type="evidence" value="ECO:0007669"/>
    <property type="project" value="InterPro"/>
</dbReference>
<dbReference type="EMBL" id="BLLK01000047">
    <property type="protein sequence ID" value="GFH54197.1"/>
    <property type="molecule type" value="Genomic_DNA"/>
</dbReference>
<evidence type="ECO:0000256" key="7">
    <source>
        <dbReference type="ARBA" id="ARBA00025800"/>
    </source>
</evidence>
<dbReference type="GO" id="GO:0015031">
    <property type="term" value="P:protein transport"/>
    <property type="evidence" value="ECO:0007669"/>
    <property type="project" value="UniProtKB-KW"/>
</dbReference>
<keyword evidence="2 8" id="KW-0813">Transport</keyword>
<evidence type="ECO:0000256" key="2">
    <source>
        <dbReference type="ARBA" id="ARBA00022448"/>
    </source>
</evidence>
<accession>A0AAD3H863</accession>
<feature type="transmembrane region" description="Helical" evidence="8">
    <location>
        <begin position="85"/>
        <end position="103"/>
    </location>
</feature>
<evidence type="ECO:0000256" key="1">
    <source>
        <dbReference type="ARBA" id="ARBA00004141"/>
    </source>
</evidence>
<name>A0AAD3H863_9STRA</name>
<comment type="function">
    <text evidence="8">May be involved in fusion of retrograde transport vesicles derived from an endocytic compartment with the Golgi complex.</text>
</comment>
<proteinExistence type="inferred from homology"/>
<sequence>MSGTLDAIKSKSKKGLNKAKGALGIQTAPSEDSNVVDEIAEFCPKLSYQQRMIGFGSCFFLGYVITFMSFNFFIDLIEGNPVPFVMLYSIGNIISLFSSMFLCGPKKQFKNMFDKKRKIATIVYLSTLATSIIICFIPFNQQSKLGILVILLIVQFLASIWYSLSYIPFARRAVKKCFKNTMDEGV</sequence>
<feature type="transmembrane region" description="Helical" evidence="8">
    <location>
        <begin position="52"/>
        <end position="73"/>
    </location>
</feature>
<dbReference type="InterPro" id="IPR011691">
    <property type="entry name" value="Vesicle_transpt_SFT2"/>
</dbReference>
<evidence type="ECO:0000256" key="3">
    <source>
        <dbReference type="ARBA" id="ARBA00022692"/>
    </source>
</evidence>
<keyword evidence="5 8" id="KW-1133">Transmembrane helix</keyword>
<dbReference type="GO" id="GO:0016020">
    <property type="term" value="C:membrane"/>
    <property type="evidence" value="ECO:0007669"/>
    <property type="project" value="UniProtKB-SubCell"/>
</dbReference>
<evidence type="ECO:0000256" key="8">
    <source>
        <dbReference type="RuleBase" id="RU363111"/>
    </source>
</evidence>
<keyword evidence="6 8" id="KW-0472">Membrane</keyword>
<reference evidence="9 10" key="1">
    <citation type="journal article" date="2021" name="Sci. Rep.">
        <title>The genome of the diatom Chaetoceros tenuissimus carries an ancient integrated fragment of an extant virus.</title>
        <authorList>
            <person name="Hongo Y."/>
            <person name="Kimura K."/>
            <person name="Takaki Y."/>
            <person name="Yoshida Y."/>
            <person name="Baba S."/>
            <person name="Kobayashi G."/>
            <person name="Nagasaki K."/>
            <person name="Hano T."/>
            <person name="Tomaru Y."/>
        </authorList>
    </citation>
    <scope>NUCLEOTIDE SEQUENCE [LARGE SCALE GENOMIC DNA]</scope>
    <source>
        <strain evidence="9 10">NIES-3715</strain>
    </source>
</reference>
<feature type="transmembrane region" description="Helical" evidence="8">
    <location>
        <begin position="119"/>
        <end position="139"/>
    </location>
</feature>
<evidence type="ECO:0000256" key="5">
    <source>
        <dbReference type="ARBA" id="ARBA00022989"/>
    </source>
</evidence>
<evidence type="ECO:0000313" key="9">
    <source>
        <dbReference type="EMBL" id="GFH54197.1"/>
    </source>
</evidence>
<organism evidence="9 10">
    <name type="scientific">Chaetoceros tenuissimus</name>
    <dbReference type="NCBI Taxonomy" id="426638"/>
    <lineage>
        <taxon>Eukaryota</taxon>
        <taxon>Sar</taxon>
        <taxon>Stramenopiles</taxon>
        <taxon>Ochrophyta</taxon>
        <taxon>Bacillariophyta</taxon>
        <taxon>Coscinodiscophyceae</taxon>
        <taxon>Chaetocerotophycidae</taxon>
        <taxon>Chaetocerotales</taxon>
        <taxon>Chaetocerotaceae</taxon>
        <taxon>Chaetoceros</taxon>
    </lineage>
</organism>
<protein>
    <recommendedName>
        <fullName evidence="8">Vesicle transport protein</fullName>
    </recommendedName>
</protein>
<dbReference type="PANTHER" id="PTHR23137">
    <property type="entry name" value="VESICLE TRANSPORT PROTEIN-RELATED"/>
    <property type="match status" value="1"/>
</dbReference>
<dbReference type="PANTHER" id="PTHR23137:SF6">
    <property type="entry name" value="VESICLE TRANSPORT PROTEIN"/>
    <property type="match status" value="1"/>
</dbReference>
<dbReference type="GO" id="GO:0012505">
    <property type="term" value="C:endomembrane system"/>
    <property type="evidence" value="ECO:0007669"/>
    <property type="project" value="UniProtKB-ARBA"/>
</dbReference>
<dbReference type="Pfam" id="PF04178">
    <property type="entry name" value="Got1"/>
    <property type="match status" value="1"/>
</dbReference>
<gene>
    <name evidence="9" type="ORF">CTEN210_10673</name>
</gene>
<evidence type="ECO:0000313" key="10">
    <source>
        <dbReference type="Proteomes" id="UP001054902"/>
    </source>
</evidence>
<evidence type="ECO:0000256" key="4">
    <source>
        <dbReference type="ARBA" id="ARBA00022927"/>
    </source>
</evidence>
<keyword evidence="10" id="KW-1185">Reference proteome</keyword>
<dbReference type="Proteomes" id="UP001054902">
    <property type="component" value="Unassembled WGS sequence"/>
</dbReference>
<dbReference type="InterPro" id="IPR007305">
    <property type="entry name" value="Vesicle_transpt_Got1/SFT2"/>
</dbReference>
<dbReference type="AlphaFoldDB" id="A0AAD3H863"/>
<keyword evidence="4 8" id="KW-0653">Protein transport</keyword>